<dbReference type="AlphaFoldDB" id="A0A143PFU8"/>
<keyword evidence="3" id="KW-0479">Metal-binding</keyword>
<evidence type="ECO:0000256" key="9">
    <source>
        <dbReference type="ARBA" id="ARBA00023239"/>
    </source>
</evidence>
<dbReference type="InterPro" id="IPR000445">
    <property type="entry name" value="HhH_motif"/>
</dbReference>
<evidence type="ECO:0000256" key="1">
    <source>
        <dbReference type="ARBA" id="ARBA00001966"/>
    </source>
</evidence>
<sequence>MVRALSVPTLRPPLPVAPTLKRLGVAIRSLELPAIEKIGEESMGDAFQVLVSTMLSAQTKDAVTLASSLRLFAVAPDPASLARLTTSRIEKLIYPVSFYRNKAVHLKETARILVRDFAGAVPTTMDALLTLPGVGRKTANLTLIVACRSRDNICVDTHVHRIANRFGWVRTRMPEQTERALYEVAPRRWWATINLHLVTWGQHVCKPVFPQCGRCILNDTCPKIGVVREGRVA</sequence>
<reference evidence="12 13" key="1">
    <citation type="journal article" date="2016" name="Genome Announc.">
        <title>First Complete Genome Sequence of a Subdivision 6 Acidobacterium Strain.</title>
        <authorList>
            <person name="Huang S."/>
            <person name="Vieira S."/>
            <person name="Bunk B."/>
            <person name="Riedel T."/>
            <person name="Sproer C."/>
            <person name="Overmann J."/>
        </authorList>
    </citation>
    <scope>NUCLEOTIDE SEQUENCE [LARGE SCALE GENOMIC DNA]</scope>
    <source>
        <strain evidence="13">DSM 100886 HEG_-6_39</strain>
    </source>
</reference>
<feature type="domain" description="HhH-GPD" evidence="11">
    <location>
        <begin position="55"/>
        <end position="203"/>
    </location>
</feature>
<evidence type="ECO:0000256" key="5">
    <source>
        <dbReference type="ARBA" id="ARBA00022801"/>
    </source>
</evidence>
<keyword evidence="12" id="KW-0540">Nuclease</keyword>
<comment type="cofactor">
    <cofactor evidence="1">
        <name>[4Fe-4S] cluster</name>
        <dbReference type="ChEBI" id="CHEBI:49883"/>
    </cofactor>
</comment>
<protein>
    <submittedName>
        <fullName evidence="12">Endonuclease III</fullName>
        <ecNumber evidence="12">4.2.99.18</ecNumber>
    </submittedName>
</protein>
<keyword evidence="10" id="KW-0326">Glycosidase</keyword>
<dbReference type="STRING" id="1855912.LuPra_00625"/>
<evidence type="ECO:0000256" key="8">
    <source>
        <dbReference type="ARBA" id="ARBA00023204"/>
    </source>
</evidence>
<keyword evidence="7" id="KW-0411">Iron-sulfur</keyword>
<comment type="similarity">
    <text evidence="2">Belongs to the Nth/MutY family.</text>
</comment>
<dbReference type="Gene3D" id="1.10.1670.10">
    <property type="entry name" value="Helix-hairpin-Helix base-excision DNA repair enzymes (C-terminal)"/>
    <property type="match status" value="1"/>
</dbReference>
<dbReference type="CDD" id="cd00056">
    <property type="entry name" value="ENDO3c"/>
    <property type="match status" value="1"/>
</dbReference>
<dbReference type="OrthoDB" id="9800977at2"/>
<dbReference type="GO" id="GO:0140078">
    <property type="term" value="F:class I DNA-(apurinic or apyrimidinic site) endonuclease activity"/>
    <property type="evidence" value="ECO:0007669"/>
    <property type="project" value="UniProtKB-EC"/>
</dbReference>
<keyword evidence="13" id="KW-1185">Reference proteome</keyword>
<evidence type="ECO:0000256" key="6">
    <source>
        <dbReference type="ARBA" id="ARBA00023004"/>
    </source>
</evidence>
<dbReference type="FunFam" id="1.10.340.30:FF:000001">
    <property type="entry name" value="Endonuclease III"/>
    <property type="match status" value="1"/>
</dbReference>
<reference evidence="13" key="2">
    <citation type="submission" date="2016-04" db="EMBL/GenBank/DDBJ databases">
        <title>First Complete Genome Sequence of a Subdivision 6 Acidobacterium.</title>
        <authorList>
            <person name="Huang S."/>
            <person name="Vieira S."/>
            <person name="Bunk B."/>
            <person name="Riedel T."/>
            <person name="Sproeer C."/>
            <person name="Overmann J."/>
        </authorList>
    </citation>
    <scope>NUCLEOTIDE SEQUENCE [LARGE SCALE GENOMIC DNA]</scope>
    <source>
        <strain evidence="13">DSM 100886 HEG_-6_39</strain>
    </source>
</reference>
<gene>
    <name evidence="12" type="primary">nth</name>
    <name evidence="12" type="ORF">LuPra_00625</name>
</gene>
<dbReference type="GO" id="GO:0000703">
    <property type="term" value="F:oxidized pyrimidine nucleobase lesion DNA N-glycosylase activity"/>
    <property type="evidence" value="ECO:0007669"/>
    <property type="project" value="TreeGrafter"/>
</dbReference>
<accession>A0A143PFU8</accession>
<dbReference type="Pfam" id="PF00633">
    <property type="entry name" value="HHH"/>
    <property type="match status" value="1"/>
</dbReference>
<dbReference type="InterPro" id="IPR011257">
    <property type="entry name" value="DNA_glycosylase"/>
</dbReference>
<proteinExistence type="inferred from homology"/>
<dbReference type="SMART" id="SM00478">
    <property type="entry name" value="ENDO3c"/>
    <property type="match status" value="1"/>
</dbReference>
<dbReference type="KEGG" id="abac:LuPra_00625"/>
<dbReference type="Proteomes" id="UP000076079">
    <property type="component" value="Chromosome"/>
</dbReference>
<dbReference type="InterPro" id="IPR023170">
    <property type="entry name" value="HhH_base_excis_C"/>
</dbReference>
<evidence type="ECO:0000256" key="2">
    <source>
        <dbReference type="ARBA" id="ARBA00008343"/>
    </source>
</evidence>
<dbReference type="GO" id="GO:0003677">
    <property type="term" value="F:DNA binding"/>
    <property type="evidence" value="ECO:0007669"/>
    <property type="project" value="InterPro"/>
</dbReference>
<evidence type="ECO:0000256" key="4">
    <source>
        <dbReference type="ARBA" id="ARBA00022763"/>
    </source>
</evidence>
<dbReference type="GO" id="GO:0046872">
    <property type="term" value="F:metal ion binding"/>
    <property type="evidence" value="ECO:0007669"/>
    <property type="project" value="UniProtKB-KW"/>
</dbReference>
<evidence type="ECO:0000259" key="11">
    <source>
        <dbReference type="SMART" id="SM00478"/>
    </source>
</evidence>
<evidence type="ECO:0000256" key="3">
    <source>
        <dbReference type="ARBA" id="ARBA00022723"/>
    </source>
</evidence>
<dbReference type="GO" id="GO:0051539">
    <property type="term" value="F:4 iron, 4 sulfur cluster binding"/>
    <property type="evidence" value="ECO:0007669"/>
    <property type="project" value="InterPro"/>
</dbReference>
<dbReference type="InterPro" id="IPR003651">
    <property type="entry name" value="Endonuclease3_FeS-loop_motif"/>
</dbReference>
<dbReference type="SUPFAM" id="SSF48150">
    <property type="entry name" value="DNA-glycosylase"/>
    <property type="match status" value="1"/>
</dbReference>
<dbReference type="GO" id="GO:0006285">
    <property type="term" value="P:base-excision repair, AP site formation"/>
    <property type="evidence" value="ECO:0007669"/>
    <property type="project" value="TreeGrafter"/>
</dbReference>
<keyword evidence="6" id="KW-0408">Iron</keyword>
<dbReference type="PATRIC" id="fig|1813736.3.peg.657"/>
<name>A0A143PFU8_LUTPR</name>
<organism evidence="12 13">
    <name type="scientific">Luteitalea pratensis</name>
    <dbReference type="NCBI Taxonomy" id="1855912"/>
    <lineage>
        <taxon>Bacteria</taxon>
        <taxon>Pseudomonadati</taxon>
        <taxon>Acidobacteriota</taxon>
        <taxon>Vicinamibacteria</taxon>
        <taxon>Vicinamibacterales</taxon>
        <taxon>Vicinamibacteraceae</taxon>
        <taxon>Luteitalea</taxon>
    </lineage>
</organism>
<dbReference type="PANTHER" id="PTHR43286:SF1">
    <property type="entry name" value="ENDONUCLEASE III-LIKE PROTEIN 1"/>
    <property type="match status" value="1"/>
</dbReference>
<evidence type="ECO:0000256" key="7">
    <source>
        <dbReference type="ARBA" id="ARBA00023014"/>
    </source>
</evidence>
<evidence type="ECO:0000313" key="12">
    <source>
        <dbReference type="EMBL" id="AMY07452.1"/>
    </source>
</evidence>
<keyword evidence="12" id="KW-0255">Endonuclease</keyword>
<evidence type="ECO:0000313" key="13">
    <source>
        <dbReference type="Proteomes" id="UP000076079"/>
    </source>
</evidence>
<dbReference type="Pfam" id="PF00730">
    <property type="entry name" value="HhH-GPD"/>
    <property type="match status" value="1"/>
</dbReference>
<dbReference type="EC" id="4.2.99.18" evidence="12"/>
<keyword evidence="8" id="KW-0234">DNA repair</keyword>
<dbReference type="PANTHER" id="PTHR43286">
    <property type="entry name" value="ENDONUCLEASE III-LIKE PROTEIN 1"/>
    <property type="match status" value="1"/>
</dbReference>
<keyword evidence="4" id="KW-0227">DNA damage</keyword>
<keyword evidence="9 12" id="KW-0456">Lyase</keyword>
<keyword evidence="5" id="KW-0378">Hydrolase</keyword>
<dbReference type="Gene3D" id="1.10.340.30">
    <property type="entry name" value="Hypothetical protein, domain 2"/>
    <property type="match status" value="1"/>
</dbReference>
<dbReference type="EMBL" id="CP015136">
    <property type="protein sequence ID" value="AMY07452.1"/>
    <property type="molecule type" value="Genomic_DNA"/>
</dbReference>
<dbReference type="InterPro" id="IPR003265">
    <property type="entry name" value="HhH-GPD_domain"/>
</dbReference>
<dbReference type="GO" id="GO:0006289">
    <property type="term" value="P:nucleotide-excision repair"/>
    <property type="evidence" value="ECO:0007669"/>
    <property type="project" value="TreeGrafter"/>
</dbReference>
<evidence type="ECO:0000256" key="10">
    <source>
        <dbReference type="ARBA" id="ARBA00023295"/>
    </source>
</evidence>
<dbReference type="SMART" id="SM00525">
    <property type="entry name" value="FES"/>
    <property type="match status" value="1"/>
</dbReference>